<dbReference type="Gene3D" id="2.30.110.10">
    <property type="entry name" value="Electron Transport, Fmn-binding Protein, Chain A"/>
    <property type="match status" value="1"/>
</dbReference>
<proteinExistence type="predicted"/>
<protein>
    <recommendedName>
        <fullName evidence="4">Flavin-nucleotide-binding protein</fullName>
    </recommendedName>
</protein>
<reference evidence="3" key="1">
    <citation type="journal article" date="2015" name="BMC Genomics">
        <title>Genomic and transcriptomic analysis of the endophytic fungus Pestalotiopsis fici reveals its lifestyle and high potential for synthesis of natural products.</title>
        <authorList>
            <person name="Wang X."/>
            <person name="Zhang X."/>
            <person name="Liu L."/>
            <person name="Xiang M."/>
            <person name="Wang W."/>
            <person name="Sun X."/>
            <person name="Che Y."/>
            <person name="Guo L."/>
            <person name="Liu G."/>
            <person name="Guo L."/>
            <person name="Wang C."/>
            <person name="Yin W.B."/>
            <person name="Stadler M."/>
            <person name="Zhang X."/>
            <person name="Liu X."/>
        </authorList>
    </citation>
    <scope>NUCLEOTIDE SEQUENCE [LARGE SCALE GENOMIC DNA]</scope>
    <source>
        <strain evidence="3">W106-1 / CGMCC3.15140</strain>
    </source>
</reference>
<dbReference type="PANTHER" id="PTHR34071">
    <property type="entry name" value="5-NITROIMIDAZOLE ANTIBIOTICS RESISTANCE PROTEIN, NIMA-FAMILY-RELATED PROTEIN-RELATED"/>
    <property type="match status" value="1"/>
</dbReference>
<dbReference type="GeneID" id="19275603"/>
<dbReference type="AlphaFoldDB" id="W3WXC4"/>
<evidence type="ECO:0008006" key="4">
    <source>
        <dbReference type="Google" id="ProtNLM"/>
    </source>
</evidence>
<feature type="compositionally biased region" description="Low complexity" evidence="1">
    <location>
        <begin position="89"/>
        <end position="104"/>
    </location>
</feature>
<sequence>MPSYELEYPKQPFSTVNRYNNRASYSLQQIHQIINTTHFVNVSFTDPTSPFPVTIPMIGQMGSFTRPSADTGDVLDLYLHGYISSRLLNTSRSSSNNNTDSNGGDQEKEKEEGLAITVSATHVDGLVLSLTPNSHSYNYRSAVLFGRAVPVTDPAERLWAMELITNGVVPDRWRQSRLPPTAGEQASTGVLRVAVAAGSAKIRSGMPSDDRHDLDDAELRARVWTGVVPAWSHFGEPLPAPDNRVAALPEYLGGFVRDSNEVAREKALEQAAKTMRPKKEES</sequence>
<feature type="region of interest" description="Disordered" evidence="1">
    <location>
        <begin position="89"/>
        <end position="111"/>
    </location>
</feature>
<dbReference type="Pfam" id="PF12900">
    <property type="entry name" value="Pyridox_ox_2"/>
    <property type="match status" value="1"/>
</dbReference>
<dbReference type="EMBL" id="KI912115">
    <property type="protein sequence ID" value="ETS78528.1"/>
    <property type="molecule type" value="Genomic_DNA"/>
</dbReference>
<organism evidence="2 3">
    <name type="scientific">Pestalotiopsis fici (strain W106-1 / CGMCC3.15140)</name>
    <dbReference type="NCBI Taxonomy" id="1229662"/>
    <lineage>
        <taxon>Eukaryota</taxon>
        <taxon>Fungi</taxon>
        <taxon>Dikarya</taxon>
        <taxon>Ascomycota</taxon>
        <taxon>Pezizomycotina</taxon>
        <taxon>Sordariomycetes</taxon>
        <taxon>Xylariomycetidae</taxon>
        <taxon>Amphisphaeriales</taxon>
        <taxon>Sporocadaceae</taxon>
        <taxon>Pestalotiopsis</taxon>
    </lineage>
</organism>
<evidence type="ECO:0000313" key="2">
    <source>
        <dbReference type="EMBL" id="ETS78528.1"/>
    </source>
</evidence>
<dbReference type="KEGG" id="pfy:PFICI_10590"/>
<dbReference type="PANTHER" id="PTHR34071:SF2">
    <property type="entry name" value="FLAVIN-NUCLEOTIDE-BINDING PROTEIN"/>
    <property type="match status" value="1"/>
</dbReference>
<dbReference type="InterPro" id="IPR024747">
    <property type="entry name" value="Pyridox_Oxase-rel"/>
</dbReference>
<dbReference type="OrthoDB" id="444432at2759"/>
<evidence type="ECO:0000313" key="3">
    <source>
        <dbReference type="Proteomes" id="UP000030651"/>
    </source>
</evidence>
<dbReference type="Proteomes" id="UP000030651">
    <property type="component" value="Unassembled WGS sequence"/>
</dbReference>
<name>W3WXC4_PESFW</name>
<dbReference type="eggNOG" id="ENOG502S42E">
    <property type="taxonomic scope" value="Eukaryota"/>
</dbReference>
<dbReference type="SUPFAM" id="SSF50475">
    <property type="entry name" value="FMN-binding split barrel"/>
    <property type="match status" value="1"/>
</dbReference>
<dbReference type="OMA" id="CHLGFVR"/>
<accession>W3WXC4</accession>
<keyword evidence="3" id="KW-1185">Reference proteome</keyword>
<gene>
    <name evidence="2" type="ORF">PFICI_10590</name>
</gene>
<evidence type="ECO:0000256" key="1">
    <source>
        <dbReference type="SAM" id="MobiDB-lite"/>
    </source>
</evidence>
<dbReference type="InParanoid" id="W3WXC4"/>
<dbReference type="RefSeq" id="XP_007837362.1">
    <property type="nucleotide sequence ID" value="XM_007839171.1"/>
</dbReference>
<dbReference type="InterPro" id="IPR012349">
    <property type="entry name" value="Split_barrel_FMN-bd"/>
</dbReference>
<dbReference type="HOGENOM" id="CLU_067890_0_0_1"/>